<protein>
    <submittedName>
        <fullName evidence="1">Uncharacterized protein</fullName>
    </submittedName>
</protein>
<organism evidence="1 2">
    <name type="scientific">Kazachstania africana (strain ATCC 22294 / BCRC 22015 / CBS 2517 / CECT 1963 / NBRC 1671 / NRRL Y-8276)</name>
    <name type="common">Yeast</name>
    <name type="synonym">Kluyveromyces africanus</name>
    <dbReference type="NCBI Taxonomy" id="1071382"/>
    <lineage>
        <taxon>Eukaryota</taxon>
        <taxon>Fungi</taxon>
        <taxon>Dikarya</taxon>
        <taxon>Ascomycota</taxon>
        <taxon>Saccharomycotina</taxon>
        <taxon>Saccharomycetes</taxon>
        <taxon>Saccharomycetales</taxon>
        <taxon>Saccharomycetaceae</taxon>
        <taxon>Kazachstania</taxon>
    </lineage>
</organism>
<sequence>MYQEILNKIESRYHRACFAAYNYDFDNLVANFNKEDFNIRSWYDDDHYYSDNDLRKEDKEGSKGMKLTQEHTLTYYIVRGARFSFYFAWKLRHSDLELNQWIYRAISARFIMSNYLEDDIIKKYIPACVWYPNIPTKETCFKLLEILPDYKYTIGFVAGYNNWKDVFVKCDFKCVDAFLWKMLLTLKREEMLNILKDKADVRYFIKKDGRVNLDAKIWRTTPEKIAPYTKKDICFEPFAPERLMRYRSINEEYLEWNTYGQSYEGPTLRADVTGIGYIKGLYMERRIHLNERMEELYM</sequence>
<dbReference type="KEGG" id="kaf:KAFR_0K00130"/>
<gene>
    <name evidence="1" type="primary">KAFR0K00130</name>
    <name evidence="1" type="ORF">KAFR_0K00130</name>
</gene>
<reference evidence="1 2" key="1">
    <citation type="journal article" date="2011" name="Proc. Natl. Acad. Sci. U.S.A.">
        <title>Evolutionary erosion of yeast sex chromosomes by mating-type switching accidents.</title>
        <authorList>
            <person name="Gordon J.L."/>
            <person name="Armisen D."/>
            <person name="Proux-Wera E."/>
            <person name="Oheigeartaigh S.S."/>
            <person name="Byrne K.P."/>
            <person name="Wolfe K.H."/>
        </authorList>
    </citation>
    <scope>NUCLEOTIDE SEQUENCE [LARGE SCALE GENOMIC DNA]</scope>
    <source>
        <strain evidence="2">ATCC 22294 / BCRC 22015 / CBS 2517 / CECT 1963 / NBRC 1671 / NRRL Y-8276</strain>
    </source>
</reference>
<dbReference type="EMBL" id="HE650831">
    <property type="protein sequence ID" value="CCF60366.1"/>
    <property type="molecule type" value="Genomic_DNA"/>
</dbReference>
<dbReference type="GeneID" id="13886555"/>
<keyword evidence="2" id="KW-1185">Reference proteome</keyword>
<dbReference type="STRING" id="1071382.H2B166"/>
<dbReference type="eggNOG" id="ENOG502SIC9">
    <property type="taxonomic scope" value="Eukaryota"/>
</dbReference>
<evidence type="ECO:0000313" key="1">
    <source>
        <dbReference type="EMBL" id="CCF60366.1"/>
    </source>
</evidence>
<name>H2B166_KAZAF</name>
<evidence type="ECO:0000313" key="2">
    <source>
        <dbReference type="Proteomes" id="UP000005220"/>
    </source>
</evidence>
<dbReference type="AlphaFoldDB" id="H2B166"/>
<accession>H2B166</accession>
<dbReference type="InParanoid" id="H2B166"/>
<proteinExistence type="predicted"/>
<dbReference type="Proteomes" id="UP000005220">
    <property type="component" value="Chromosome 11"/>
</dbReference>
<dbReference type="HOGENOM" id="CLU_943621_0_0_1"/>
<dbReference type="RefSeq" id="XP_003959501.1">
    <property type="nucleotide sequence ID" value="XM_003959452.1"/>
</dbReference>
<dbReference type="OrthoDB" id="4066797at2759"/>